<keyword evidence="3" id="KW-1185">Reference proteome</keyword>
<feature type="transmembrane region" description="Helical" evidence="1">
    <location>
        <begin position="108"/>
        <end position="129"/>
    </location>
</feature>
<dbReference type="OrthoDB" id="7375886at2"/>
<feature type="transmembrane region" description="Helical" evidence="1">
    <location>
        <begin position="20"/>
        <end position="39"/>
    </location>
</feature>
<protein>
    <submittedName>
        <fullName evidence="2">Uncharacterized protein</fullName>
    </submittedName>
</protein>
<evidence type="ECO:0000256" key="1">
    <source>
        <dbReference type="SAM" id="Phobius"/>
    </source>
</evidence>
<feature type="transmembrane region" description="Helical" evidence="1">
    <location>
        <begin position="45"/>
        <end position="67"/>
    </location>
</feature>
<keyword evidence="1" id="KW-1133">Transmembrane helix</keyword>
<keyword evidence="1" id="KW-0812">Transmembrane</keyword>
<evidence type="ECO:0000313" key="2">
    <source>
        <dbReference type="EMBL" id="OQM74662.1"/>
    </source>
</evidence>
<gene>
    <name evidence="2" type="ORF">BFN67_20655</name>
</gene>
<dbReference type="RefSeq" id="WP_080920520.1">
    <property type="nucleotide sequence ID" value="NZ_MDET01000024.1"/>
</dbReference>
<evidence type="ECO:0000313" key="3">
    <source>
        <dbReference type="Proteomes" id="UP000191905"/>
    </source>
</evidence>
<proteinExistence type="predicted"/>
<sequence>MSYHPASHSHHISNGLHPRIYSIMVALAIWFILWTWIGFADASGVDYLLAVITAFFTVAISLQAVAGRQWHDHHIWMPKATRDFDDWIDGDFDTGSGRVPARDACIEILLPLAAAAFSMMGFAIVALVMTG</sequence>
<dbReference type="EMBL" id="MDET01000024">
    <property type="protein sequence ID" value="OQM74662.1"/>
    <property type="molecule type" value="Genomic_DNA"/>
</dbReference>
<dbReference type="AlphaFoldDB" id="A0A1V8RN75"/>
<name>A0A1V8RN75_9HYPH</name>
<organism evidence="2 3">
    <name type="scientific">Manganibacter manganicus</name>
    <dbReference type="NCBI Taxonomy" id="1873176"/>
    <lineage>
        <taxon>Bacteria</taxon>
        <taxon>Pseudomonadati</taxon>
        <taxon>Pseudomonadota</taxon>
        <taxon>Alphaproteobacteria</taxon>
        <taxon>Hyphomicrobiales</taxon>
        <taxon>Phyllobacteriaceae</taxon>
        <taxon>Manganibacter</taxon>
    </lineage>
</organism>
<dbReference type="Proteomes" id="UP000191905">
    <property type="component" value="Unassembled WGS sequence"/>
</dbReference>
<accession>A0A1V8RN75</accession>
<comment type="caution">
    <text evidence="2">The sequence shown here is derived from an EMBL/GenBank/DDBJ whole genome shotgun (WGS) entry which is preliminary data.</text>
</comment>
<keyword evidence="1" id="KW-0472">Membrane</keyword>
<reference evidence="2 3" key="1">
    <citation type="journal article" date="2016" name="Int. J. Syst. Evol. Microbiol.">
        <title>Pseudaminobacter manganicus sp. nov., isolated from sludge of a manganese mine.</title>
        <authorList>
            <person name="Li J."/>
            <person name="Huang J."/>
            <person name="Liao S."/>
            <person name="Wang G."/>
        </authorList>
    </citation>
    <scope>NUCLEOTIDE SEQUENCE [LARGE SCALE GENOMIC DNA]</scope>
    <source>
        <strain evidence="2 3">JH-7</strain>
    </source>
</reference>